<dbReference type="Pfam" id="PF09172">
    <property type="entry name" value="Vit_open_b-sht"/>
    <property type="match status" value="1"/>
</dbReference>
<dbReference type="GO" id="GO:0005576">
    <property type="term" value="C:extracellular region"/>
    <property type="evidence" value="ECO:0007669"/>
    <property type="project" value="UniProtKB-SubCell"/>
</dbReference>
<protein>
    <recommendedName>
        <fullName evidence="10">Vitellogenin domain-containing protein</fullName>
    </recommendedName>
</protein>
<evidence type="ECO:0000256" key="9">
    <source>
        <dbReference type="PROSITE-ProRule" id="PRU00557"/>
    </source>
</evidence>
<dbReference type="GO" id="GO:0005319">
    <property type="term" value="F:lipid transporter activity"/>
    <property type="evidence" value="ECO:0007669"/>
    <property type="project" value="InterPro"/>
</dbReference>
<dbReference type="SUPFAM" id="SSF56968">
    <property type="entry name" value="Lipovitellin-phosvitin complex, beta-sheet shell regions"/>
    <property type="match status" value="1"/>
</dbReference>
<keyword evidence="4" id="KW-0732">Signal</keyword>
<sequence>MERRCVSLDNIVPSAEPILTDMFVNKRTNLQFEFPSKSAETPVTEASVWNTLEQLVTHSQQGVGSQVPKLFDLLVRQLASLGEQQLVKIFDQQREKQARKYLLDALPLVGSTGSVQAMYQIYAAQEVSRDELESWLTALSFHKQPSLEMLDTLQLLMQDGYHPKTWLAVSAVVNSYCRLDPACADTPQVQAIMSTLEQTLGQSCLSTTREQQETVVVALKSIGNVGFINSLSVLKNCFMNENNPMEVRLAAVAATRRFPCDKLQKLAMLSLFQQHSQDTELRIAAYLAVAQCPDTATISRLRDVLYKEDTNQVLSFVWTHLTNLQESTSIWKQEIRQMIQDNYLANKFKTDARKFSRNYEMSAYSDILNTGATIDSNVVFSTKSYLPRSATLNLTLDLFGEAVNIFEIGTRLEGFESVVEDLFSPKGYFPDEGMQKMLKNMRSQEDSKNDVIQTFSEQFRKGTVNEPQGQMFARIFGNELYVTQFYDLNKFLSMKPASKYSFKYFLESLSSLFANNNIDYTKSFRFINTEYVIPTIVGLPLHLEVNGTGTVGMQLNTKVDLESLLKIKSGYVGLSINPSAALQIDGKMMVDAVFTQAGIETKGSLSSNTYLDAKISIERGQIIDLVVNVPRDKVEIVNVKSAVYINRRSELREIKGVGELSEHDTCSGERLPTISGLRVCSQYTVRNASGTENSPYFPLTGKFQYALAIQKSDSFDSYEVHLKQMFDLNSVRYSGKFVVEVDTPGSKLNRRLLADLAFNSKSGEANLDLKSPVGSVQLSGKLGVTPVDRFLDLRARVDDKDYATLGFRLQTENSARTIKYVPSLLVQAQPNLYVNITGRLNIVLGHKYSADLFAAGLTKEPITVFADVTGAKGRYGASLTAKAEAFDVKISTRIITSPTVTSCKTLARYVLGHQPVQNVDFMARLQHHKKGSFSKRQLLLNLQMSQLPQYSSKLGWILYRTEKYFDSSVELKVGKTEWKSQQLYHNSLQERNKNLELLLSLASPTKNMDYRVELQYKTTDETVHSHALAQLSEMNRFITRLDYKHDQPLHSLELEIATPWQRAALEGRLETPVSTDFSSQIFNGNVTVVWGEIANPRWVMASGQYKTAETALSTQHTVKGSLEGKGWDQPLLMEGMWAARSGEGMILSDSEMSVTINQETYKLSMAYIKDIPEGKHDLKAILVLPKNSYSSNIVLINKQELKNIIVRLDLEKTLYFSTQLEMWTAFDMQLFWNYLEDRSQSVLVQYRNNIKSEIAVLSMPGHYASLTVDKLGPGFSSMNITAIWGESEGSANNAILLTTYWVLNMEPLYEGAWLPTVHTSVHLQTPFVGFEHQSFEFNINGTTQLGLVGESLVHNVTTVVDVSTKWQDQFVSFHSIQVSKIFKSLINEKIDTSSTFTADISSSLDIVRILKIRIDLENQKDSAASTLEKSCAIEAAYNRWAVFTFNSIYTPGHILISTGLLNKTDSEVILSGEMSLVKNTILLRATLPLNEKIDFTCQYNWPNSFMASLTTPYKGYEESAVQYNIQIDDEIVDTKLFAKIDKDSLLFAINLEKSESGYKGKLNITSSSYLPDVAVELEHELRKSQQENYIKEFASVTLTKNGKVMKSGRALLSFTDELTSLSSRTKSLQTVIELPSHYSFSNYTYQSQIKLSGVEVKHYLIHSWNEDKIEVSLSYEGISCITGLLKRNNDKKFELYFVNPGNGNYRTDIALPGGYVAKHLIFFTDYITWQHFLVVSTPYHKVIVKNSQSANAEMTDFVHKTTISLDKEVAYLDVAVKLDSDNHKVESILFSTTTPWTHPAMVKYNLLIDTGATSKHQIQLKYKEDKEIKVEIDITSTELQYSASFNVHSPYCNQLGGTLYFEVNERNSKANATLWMDDKRLTSQIELAQNFDNPSFSMSVNNSNQNIIHVFCAYDITSPLNKAKLVASYFDQKINVQGNFSLERNGLKAGFIAEVPIADWQKTSVDFYSDLSQKNLFFALNAEINEKYLILSGKNTVERSSLLINLFLEHTFTGEVRTKSVLFNYSNGIGNGTVMAVYKNNDVNVFDVNMKYLKENGKGNDQISYSISYGALLPIENIKNSSLNVKIIKNDGKQMISGSTNINDWYATIKGENTFDISLTGYLNLKYSAPHHKSEIYLKRVVDDKDTYSWHISNNSDFISGTISISKEDKALQAVYDMTSSVIHMESMNGIMEARITSQSCDFESSLHVNNNKYVLNYSVLNGKTLEDNTKHDLFLSLPIEGFANVRGTLDYKLIGIELIYIKGEITDGSTVNKIFYHSRLYDIREADFDLPALFRLTARQSLSGVEISANTTSGTLQSFSLNLNLNRNRSFEFKTENYWTGKVKFTMTEISERDDIFKILVVYDVHNLHSNVILQLNYNLMMVEFQSNIPDWHEFCVLFKIIDWANYNYSFTVSKNREELFYCIVEGLYTKPKGEILLSVTMQKFFIDVNVKYDLHSNFSVDLKFNVNGNKQHAEGTISFLPDTTRIDLATPIKGFEDMTLVSTLNRRNKKAGLVFQRNGKTLNIELSATVESKLIVLKGTVTNGEDEFTISVGAQKGTKDESSSTYIHAFKNNKSIFWLSLEGSDNLQKTAGLKFSFSSLYHHQRYFEITSNKEESKHTFFVSYLHGADFTYSLNMTIVRIIAMPQLVFSLQLGPHVSSFEARYDAISAKKTVAMKFEQNKETIIGIEGEVSTSMQTSKMEFNMKNKNLLGSMKTMKILGEYSFDQESFVMTTLVVNDVKYFNLLLRSNSLYDVHFVSSLVSSNHINTAFDITLIYRLALPNSSIFSVVKMNDDYYKCTANLTWTDISAETFFHLNTSAGYGFENAVLSAKYSVDNHAKYSHLINFFVDDSTLFHVSSDISYPNQMSMDLILPDSLFLPFVKQINVGFNFTEEAKTVLFKYLSKSDEKRSITFSLLLQNYYCDINLDRSEMNDEKILQSDKFKFSYSIQRDLAVYLSSLSWENDNIFSMSYVWEDSPNLVKSKHSLPTMLFNSQNTHVLNITAALSSHKLLEFAGILSPLELLFHLKHPSITKTGLSELDYTRTLGDKTYMKLYYENSELTEMGLKYTDIIDEMIDFFANSNGSKSIIFTNLTLHIHDKVLSLVQKDECEDLITAGVFTLCSKMKHQSKWMGFSNKQQSLDYSLDLIDKELLGAISTASDNYQISGKLTKHSIFNSFLCSNISLNLFEEHELKSPFKFIYENNCENNLYVSLNVFEETPHDVRVVTDKIANKLNGIKIHGKNFPFIGDWFFRSKTSDHVMIFEIAMKKNWVSIEWHNASNKHCLTIESSLDEFKKLEITRIINEENRKRLGTLKFIGLKSCEWGYTVVNYKDESIFCHITSDQNIQVNITLNLNNKKELIVKMLKNEKVYEGKGLYQVMPNGEKIIGEGYCTLDGIFYSLNFERLVKPEEHRSLVEVKTPTDDYYMELYVNRRPQNIDPSVIVRYKTPFYPLDYADIQVWFNHYTANSNYEFSLSELNLTHEKVELYNEMFKVITLSTSVKTHSINIDKAQLDISYGGKYGINLSHLSKQILFELYPYENKLSCALQSTFKVSGFDMPIFHHLGGKITFRAYVNKIKGNAFVYLQYNIDKSLIFVMKKSVIQENQNFVSHKFGELLLNKNSVLKINLKSSNGLHYYGNVNGEWEGETLLLDYNVQEQDSKFQMKLTRKNKPGIDTTFYYHRKISTHSWIRSFELNAIELLSLRDFNPKIVITKDTKKSSIVKYELQFNNGIVTDNLFFSGNCSISYPDLESFSVDSNPKFHANILFESVSRQYEAIADFMLQRNKMDATVKWKRIIKSITYKQNKEYMTLKFGGLIMNKSAEFYLNENKFVGFIDSSSVQSVVSAHLFNDRLKKNMTVFASVQYSPIYLLTISHTVFDSPCSVEVKVDRRPQSLETAVTIIYNHLTQQAFVNVYLDSNPQYAELMYLDIWQQTHEASVYVEEKDNEVTVRGKINSPAIDENFLIVTVGLNSDKFEMNMNDDFIFKAFKDNTSGLLNLVIFGNNYQLQCSHENEVKLSLISPIGNGIVTISSKELKDSFASFLFESELYHFLLEVNKNNILTMALSKGEENIFDITLDILNGDEVFQLQFQCNMFAERNGLNIKHVRNPILLVVSLTSSQFLKHNLDIMLGMKKEDLVTGIFEIKQNSTLFKSYIGLCRQNNSVEINIEAPLFSQMDKAKLNGVFNVFHQRASELKFSAALYSEDIRLYEASFYLSKNNEIFTSGLVVKRKNQEDIQITLLLPLMFFKDFKFILQLPSIDYYELALDFCDPSITNDNTIISLLFRREDYIVKINFKVGDDPFYFHLHELDVQYSTSRVRIGAWMVPRDPRTDYKYFVEWNGKRMLQLSHAYFLQTNHFKCKFTIETSLKGHEKYGIDLELQNQQFGKAIKLIGSAPQLGNDLGVDFGFRYDNLLNYAILAQIRIPYENQVKMLRIYSLHKIHPNLNLVKLNYTFECTDLGVVGLDIDVHGSAPFMSQGKMLAGESKLKVNNNTFLLIAKSFLQSNKIQLIFGLETPYEGLKKGEVHFSGTRQMVGSEFVISLNSNELININITEDATSKKELKILSKWRNVVFNYKYKVDEEVDIYGYFCWDLLNRNISQFGVAMNAAKNNKKYKYVVELLLPSLLVPKLGLKSNFEHNINRVFSLVQLDLPGLLLEGKLASEISTGMYNSGVQVRWATTSDKEPKNIGVFYVKEMNEDEIKHYLTLQHFSLPNDLVLTTYARSTLYGINLRYSPVKEEEITLEFGYWMNGDNKEEKSGVKFVAIHQATNTLVFGVANVTTASDITEGGLSIAYLTDRDVNKAKYLAVYGKKNKKTPGIYLGLTSNGNSIGLGGSLWNKDNHLRGLTIETKVNQKDPFKLEVMQNLADPSIEVELSYSLSRRYRIFAGMPNNNEMTAKLSHTMYGKPSLDAFASLRLNTSRILWGRFELPPMTQVGQEFYNGVLEEYSDITLVSQAVISGFSDFLQEDFSKKIALFFHAISNQADIIVSQTHMEVELVVKSVEVMGDIAQRLYNEDHFYLKTCFQYLKRSAFSIYSYMSGAFNVVFNVIKHVFGPLFAIAQRVWVVIESVLVQWRTFIRETGVGGESPFKHLSKLIDNYQQFRHSLMGYVRQAVATARVQLTQLEQRSVDILTEAEVAVNQLIRHVQHNLALY</sequence>
<dbReference type="InterPro" id="IPR015819">
    <property type="entry name" value="Lipid_transp_b-sht_shell"/>
</dbReference>
<comment type="caution">
    <text evidence="9">Lacks conserved residue(s) required for the propagation of feature annotation.</text>
</comment>
<keyword evidence="3" id="KW-0964">Secreted</keyword>
<evidence type="ECO:0000256" key="2">
    <source>
        <dbReference type="ARBA" id="ARBA00022448"/>
    </source>
</evidence>
<dbReference type="FunFam" id="2.20.50.20:FF:000007">
    <property type="entry name" value="von Willebrand factor type D domaincontaining protein"/>
    <property type="match status" value="1"/>
</dbReference>
<dbReference type="Gene3D" id="2.20.50.20">
    <property type="entry name" value="Lipovitellin. Chain A, domain 3"/>
    <property type="match status" value="1"/>
</dbReference>
<evidence type="ECO:0000256" key="8">
    <source>
        <dbReference type="ARBA" id="ARBA00023180"/>
    </source>
</evidence>
<evidence type="ECO:0000256" key="6">
    <source>
        <dbReference type="ARBA" id="ARBA00023121"/>
    </source>
</evidence>
<dbReference type="InterPro" id="IPR015255">
    <property type="entry name" value="Vitellinogen_open_b-sht"/>
</dbReference>
<feature type="domain" description="Vitellogenin" evidence="10">
    <location>
        <begin position="1"/>
        <end position="390"/>
    </location>
</feature>
<dbReference type="PROSITE" id="PS51211">
    <property type="entry name" value="VITELLOGENIN"/>
    <property type="match status" value="1"/>
</dbReference>
<dbReference type="InterPro" id="IPR009454">
    <property type="entry name" value="Lipid_transpt_open_b-sht"/>
</dbReference>
<dbReference type="Pfam" id="PF01347">
    <property type="entry name" value="Vitellogenin_N"/>
    <property type="match status" value="1"/>
</dbReference>
<proteinExistence type="predicted"/>
<dbReference type="GO" id="GO:0045735">
    <property type="term" value="F:nutrient reservoir activity"/>
    <property type="evidence" value="ECO:0007669"/>
    <property type="project" value="UniProtKB-KW"/>
</dbReference>
<dbReference type="Pfam" id="PF06448">
    <property type="entry name" value="DUF1081"/>
    <property type="match status" value="1"/>
</dbReference>
<dbReference type="PANTHER" id="PTHR23345">
    <property type="entry name" value="VITELLOGENIN-RELATED"/>
    <property type="match status" value="1"/>
</dbReference>
<keyword evidence="8" id="KW-0325">Glycoprotein</keyword>
<keyword evidence="2" id="KW-0813">Transport</keyword>
<dbReference type="Gene3D" id="1.25.10.20">
    <property type="entry name" value="Vitellinogen, superhelical"/>
    <property type="match status" value="1"/>
</dbReference>
<evidence type="ECO:0000256" key="3">
    <source>
        <dbReference type="ARBA" id="ARBA00022525"/>
    </source>
</evidence>
<keyword evidence="6" id="KW-0446">Lipid-binding</keyword>
<reference evidence="11" key="1">
    <citation type="submission" date="2015-11" db="EMBL/GenBank/DDBJ databases">
        <title>De novo transcriptome assembly of four potential Pierce s Disease insect vectors from Arizona vineyards.</title>
        <authorList>
            <person name="Tassone E.E."/>
        </authorList>
    </citation>
    <scope>NUCLEOTIDE SEQUENCE</scope>
</reference>
<dbReference type="PANTHER" id="PTHR23345:SF15">
    <property type="entry name" value="VITELLOGENIN 1-RELATED"/>
    <property type="match status" value="1"/>
</dbReference>
<keyword evidence="7" id="KW-1015">Disulfide bond</keyword>
<dbReference type="InterPro" id="IPR050733">
    <property type="entry name" value="Vitellogenin/Apolipophorin"/>
</dbReference>
<evidence type="ECO:0000313" key="11">
    <source>
        <dbReference type="EMBL" id="JAS41949.1"/>
    </source>
</evidence>
<dbReference type="InterPro" id="IPR011030">
    <property type="entry name" value="Lipovitellin_superhlx_dom"/>
</dbReference>
<keyword evidence="5" id="KW-0445">Lipid transport</keyword>
<evidence type="ECO:0000256" key="7">
    <source>
        <dbReference type="ARBA" id="ARBA00023157"/>
    </source>
</evidence>
<dbReference type="InterPro" id="IPR001747">
    <property type="entry name" value="Vitellogenin_N"/>
</dbReference>
<name>A0A1B6EVJ2_9HEMI</name>
<evidence type="ECO:0000256" key="5">
    <source>
        <dbReference type="ARBA" id="ARBA00023055"/>
    </source>
</evidence>
<accession>A0A1B6EVJ2</accession>
<dbReference type="GO" id="GO:0008289">
    <property type="term" value="F:lipid binding"/>
    <property type="evidence" value="ECO:0007669"/>
    <property type="project" value="UniProtKB-KW"/>
</dbReference>
<dbReference type="InterPro" id="IPR015817">
    <property type="entry name" value="Vitellinogen_open_b-sht_sub1"/>
</dbReference>
<dbReference type="SUPFAM" id="SSF48431">
    <property type="entry name" value="Lipovitellin-phosvitin complex, superhelical domain"/>
    <property type="match status" value="1"/>
</dbReference>
<evidence type="ECO:0000256" key="4">
    <source>
        <dbReference type="ARBA" id="ARBA00022729"/>
    </source>
</evidence>
<evidence type="ECO:0000259" key="10">
    <source>
        <dbReference type="PROSITE" id="PS51211"/>
    </source>
</evidence>
<gene>
    <name evidence="11" type="ORF">g.43605</name>
</gene>
<dbReference type="Gene3D" id="2.20.80.10">
    <property type="entry name" value="Lipovitellin-phosvitin complex, chain A, domain 4"/>
    <property type="match status" value="1"/>
</dbReference>
<comment type="subcellular location">
    <subcellularLocation>
        <location evidence="1">Secreted</location>
    </subcellularLocation>
</comment>
<organism evidence="11">
    <name type="scientific">Cuerna arida</name>
    <dbReference type="NCBI Taxonomy" id="1464854"/>
    <lineage>
        <taxon>Eukaryota</taxon>
        <taxon>Metazoa</taxon>
        <taxon>Ecdysozoa</taxon>
        <taxon>Arthropoda</taxon>
        <taxon>Hexapoda</taxon>
        <taxon>Insecta</taxon>
        <taxon>Pterygota</taxon>
        <taxon>Neoptera</taxon>
        <taxon>Paraneoptera</taxon>
        <taxon>Hemiptera</taxon>
        <taxon>Auchenorrhyncha</taxon>
        <taxon>Membracoidea</taxon>
        <taxon>Cicadellidae</taxon>
        <taxon>Cicadellinae</taxon>
        <taxon>Proconiini</taxon>
        <taxon>Cuerna</taxon>
    </lineage>
</organism>
<feature type="non-terminal residue" evidence="11">
    <location>
        <position position="5154"/>
    </location>
</feature>
<evidence type="ECO:0000256" key="1">
    <source>
        <dbReference type="ARBA" id="ARBA00004613"/>
    </source>
</evidence>
<dbReference type="EMBL" id="GECZ01027820">
    <property type="protein sequence ID" value="JAS41949.1"/>
    <property type="molecule type" value="Transcribed_RNA"/>
</dbReference>
<dbReference type="SMART" id="SM01169">
    <property type="entry name" value="DUF1943"/>
    <property type="match status" value="1"/>
</dbReference>